<proteinExistence type="predicted"/>
<keyword evidence="3" id="KW-1185">Reference proteome</keyword>
<name>A0A6N8IXX6_9BURK</name>
<dbReference type="Proteomes" id="UP000469385">
    <property type="component" value="Unassembled WGS sequence"/>
</dbReference>
<accession>A0A6N8IXX6</accession>
<gene>
    <name evidence="2" type="ORF">GON04_18450</name>
</gene>
<protein>
    <submittedName>
        <fullName evidence="2">Uncharacterized protein</fullName>
    </submittedName>
</protein>
<comment type="caution">
    <text evidence="2">The sequence shown here is derived from an EMBL/GenBank/DDBJ whole genome shotgun (WGS) entry which is preliminary data.</text>
</comment>
<dbReference type="Gene3D" id="6.20.20.10">
    <property type="match status" value="1"/>
</dbReference>
<reference evidence="2 3" key="1">
    <citation type="submission" date="2019-12" db="EMBL/GenBank/DDBJ databases">
        <authorList>
            <person name="Huq M.A."/>
        </authorList>
    </citation>
    <scope>NUCLEOTIDE SEQUENCE [LARGE SCALE GENOMIC DNA]</scope>
    <source>
        <strain evidence="2 3">MAH-25</strain>
    </source>
</reference>
<dbReference type="EMBL" id="WSEL01000009">
    <property type="protein sequence ID" value="MVQ31445.1"/>
    <property type="molecule type" value="Genomic_DNA"/>
</dbReference>
<evidence type="ECO:0000313" key="2">
    <source>
        <dbReference type="EMBL" id="MVQ31445.1"/>
    </source>
</evidence>
<evidence type="ECO:0000313" key="3">
    <source>
        <dbReference type="Proteomes" id="UP000469385"/>
    </source>
</evidence>
<evidence type="ECO:0000256" key="1">
    <source>
        <dbReference type="SAM" id="MobiDB-lite"/>
    </source>
</evidence>
<dbReference type="AlphaFoldDB" id="A0A6N8IXX6"/>
<feature type="region of interest" description="Disordered" evidence="1">
    <location>
        <begin position="1"/>
        <end position="75"/>
    </location>
</feature>
<feature type="compositionally biased region" description="Low complexity" evidence="1">
    <location>
        <begin position="49"/>
        <end position="64"/>
    </location>
</feature>
<organism evidence="2 3">
    <name type="scientific">Ramlibacter pinisoli</name>
    <dbReference type="NCBI Taxonomy" id="2682844"/>
    <lineage>
        <taxon>Bacteria</taxon>
        <taxon>Pseudomonadati</taxon>
        <taxon>Pseudomonadota</taxon>
        <taxon>Betaproteobacteria</taxon>
        <taxon>Burkholderiales</taxon>
        <taxon>Comamonadaceae</taxon>
        <taxon>Ramlibacter</taxon>
    </lineage>
</organism>
<dbReference type="RefSeq" id="WP_157399494.1">
    <property type="nucleotide sequence ID" value="NZ_WSEL01000009.1"/>
</dbReference>
<sequence length="108" mass="10246">MPDERTRPPPPNGLDESVAGEEDPGASIDLAVRTPASPGAPDQTTAAVAGAQPGTSTPPTAPGGEVPAGTPGSGEDICRLCGGTGVLNGAACPDCEGTGKVDVGIGGA</sequence>